<evidence type="ECO:0000313" key="3">
    <source>
        <dbReference type="Proteomes" id="UP000694044"/>
    </source>
</evidence>
<evidence type="ECO:0000313" key="2">
    <source>
        <dbReference type="EMBL" id="KAG7392880.1"/>
    </source>
</evidence>
<gene>
    <name evidence="2" type="ORF">PHYPSEUDO_014367</name>
</gene>
<dbReference type="GO" id="GO:0016758">
    <property type="term" value="F:hexosyltransferase activity"/>
    <property type="evidence" value="ECO:0007669"/>
    <property type="project" value="InterPro"/>
</dbReference>
<dbReference type="FunFam" id="3.40.50.2000:FF:000163">
    <property type="entry name" value="Sterol 3-beta-glucosyltransferase"/>
    <property type="match status" value="1"/>
</dbReference>
<accession>A0A8T1WLL0</accession>
<reference evidence="2" key="1">
    <citation type="submission" date="2021-02" db="EMBL/GenBank/DDBJ databases">
        <authorList>
            <person name="Palmer J.M."/>
        </authorList>
    </citation>
    <scope>NUCLEOTIDE SEQUENCE</scope>
    <source>
        <strain evidence="2">SCRP734</strain>
    </source>
</reference>
<dbReference type="InterPro" id="IPR050426">
    <property type="entry name" value="Glycosyltransferase_28"/>
</dbReference>
<sequence>MNICILIVGTRGDVQPFLAIAQRLQQDGHCVRLGTHAVYRDYVVSRGVKFYPLGGDPKELAAYMAKTGDHLIPTKIETLTKDVPRNREMIKEIVSSTWPAVSEADPEGGGPGVPGRPFRAQAIIANPVSYGHIHVAERLGVPLHIMFPQPWVPTMAFPHPLSNLAYTGKWQKRNYLS</sequence>
<feature type="domain" description="Glycosyltransferase family 28 N-terminal" evidence="1">
    <location>
        <begin position="3"/>
        <end position="157"/>
    </location>
</feature>
<keyword evidence="3" id="KW-1185">Reference proteome</keyword>
<name>A0A8T1WLL0_9STRA</name>
<dbReference type="OrthoDB" id="123523at2759"/>
<dbReference type="PANTHER" id="PTHR48050:SF13">
    <property type="entry name" value="STEROL 3-BETA-GLUCOSYLTRANSFERASE UGT80A2"/>
    <property type="match status" value="1"/>
</dbReference>
<comment type="caution">
    <text evidence="2">The sequence shown here is derived from an EMBL/GenBank/DDBJ whole genome shotgun (WGS) entry which is preliminary data.</text>
</comment>
<organism evidence="2 3">
    <name type="scientific">Phytophthora pseudosyringae</name>
    <dbReference type="NCBI Taxonomy" id="221518"/>
    <lineage>
        <taxon>Eukaryota</taxon>
        <taxon>Sar</taxon>
        <taxon>Stramenopiles</taxon>
        <taxon>Oomycota</taxon>
        <taxon>Peronosporomycetes</taxon>
        <taxon>Peronosporales</taxon>
        <taxon>Peronosporaceae</taxon>
        <taxon>Phytophthora</taxon>
    </lineage>
</organism>
<dbReference type="AlphaFoldDB" id="A0A8T1WLL0"/>
<dbReference type="InterPro" id="IPR004276">
    <property type="entry name" value="GlycoTrans_28_N"/>
</dbReference>
<evidence type="ECO:0000259" key="1">
    <source>
        <dbReference type="Pfam" id="PF03033"/>
    </source>
</evidence>
<proteinExistence type="predicted"/>
<dbReference type="Pfam" id="PF03033">
    <property type="entry name" value="Glyco_transf_28"/>
    <property type="match status" value="1"/>
</dbReference>
<dbReference type="GO" id="GO:0005975">
    <property type="term" value="P:carbohydrate metabolic process"/>
    <property type="evidence" value="ECO:0007669"/>
    <property type="project" value="InterPro"/>
</dbReference>
<protein>
    <recommendedName>
        <fullName evidence="1">Glycosyltransferase family 28 N-terminal domain-containing protein</fullName>
    </recommendedName>
</protein>
<dbReference type="PANTHER" id="PTHR48050">
    <property type="entry name" value="STEROL 3-BETA-GLUCOSYLTRANSFERASE"/>
    <property type="match status" value="1"/>
</dbReference>
<dbReference type="EMBL" id="JAGDFM010000008">
    <property type="protein sequence ID" value="KAG7392880.1"/>
    <property type="molecule type" value="Genomic_DNA"/>
</dbReference>
<dbReference type="Proteomes" id="UP000694044">
    <property type="component" value="Unassembled WGS sequence"/>
</dbReference>